<organism evidence="1 2">
    <name type="scientific">Streptoalloteichus hindustanus</name>
    <dbReference type="NCBI Taxonomy" id="2017"/>
    <lineage>
        <taxon>Bacteria</taxon>
        <taxon>Bacillati</taxon>
        <taxon>Actinomycetota</taxon>
        <taxon>Actinomycetes</taxon>
        <taxon>Pseudonocardiales</taxon>
        <taxon>Pseudonocardiaceae</taxon>
        <taxon>Streptoalloteichus</taxon>
    </lineage>
</organism>
<accession>A0A1M5D1S5</accession>
<evidence type="ECO:0008006" key="3">
    <source>
        <dbReference type="Google" id="ProtNLM"/>
    </source>
</evidence>
<evidence type="ECO:0000313" key="2">
    <source>
        <dbReference type="Proteomes" id="UP000184501"/>
    </source>
</evidence>
<keyword evidence="2" id="KW-1185">Reference proteome</keyword>
<proteinExistence type="predicted"/>
<dbReference type="Proteomes" id="UP000184501">
    <property type="component" value="Unassembled WGS sequence"/>
</dbReference>
<protein>
    <recommendedName>
        <fullName evidence="3">DUF1579 domain-containing protein</fullName>
    </recommendedName>
</protein>
<reference evidence="1 2" key="1">
    <citation type="submission" date="2016-11" db="EMBL/GenBank/DDBJ databases">
        <authorList>
            <person name="Jaros S."/>
            <person name="Januszkiewicz K."/>
            <person name="Wedrychowicz H."/>
        </authorList>
    </citation>
    <scope>NUCLEOTIDE SEQUENCE [LARGE SCALE GENOMIC DNA]</scope>
    <source>
        <strain evidence="1 2">DSM 44523</strain>
    </source>
</reference>
<name>A0A1M5D1S5_STRHI</name>
<dbReference type="EMBL" id="FQVN01000004">
    <property type="protein sequence ID" value="SHF60767.1"/>
    <property type="molecule type" value="Genomic_DNA"/>
</dbReference>
<dbReference type="AlphaFoldDB" id="A0A1M5D1S5"/>
<dbReference type="RefSeq" id="WP_073483202.1">
    <property type="nucleotide sequence ID" value="NZ_FQVN01000004.1"/>
</dbReference>
<evidence type="ECO:0000313" key="1">
    <source>
        <dbReference type="EMBL" id="SHF60767.1"/>
    </source>
</evidence>
<dbReference type="OrthoDB" id="8481162at2"/>
<sequence>MTETTDSVPNVEPDERIRALDRLVGTWRVTGGAEGTVSYRWLAGGFFLVQDIDLQQYGQAVVGVEMIGREKPFGAEKPGEHIRSRYYDSQGNTFDYVYELDGDTLVIWAGEPGSPAYYKGTFSADGNTLTGAWVYPGGGGYDSVMTRLS</sequence>
<gene>
    <name evidence="1" type="ORF">SAMN05444320_104257</name>
</gene>